<dbReference type="AlphaFoldDB" id="A0A7R8YYT0"/>
<evidence type="ECO:0000313" key="4">
    <source>
        <dbReference type="Proteomes" id="UP000594454"/>
    </source>
</evidence>
<dbReference type="Gene3D" id="3.40.50.300">
    <property type="entry name" value="P-loop containing nucleotide triphosphate hydrolases"/>
    <property type="match status" value="1"/>
</dbReference>
<reference evidence="3 4" key="1">
    <citation type="submission" date="2020-11" db="EMBL/GenBank/DDBJ databases">
        <authorList>
            <person name="Wallbank WR R."/>
            <person name="Pardo Diaz C."/>
            <person name="Kozak K."/>
            <person name="Martin S."/>
            <person name="Jiggins C."/>
            <person name="Moest M."/>
            <person name="Warren A I."/>
            <person name="Generalovic N T."/>
            <person name="Byers J.R.P. K."/>
            <person name="Montejo-Kovacevich G."/>
            <person name="Yen C E."/>
        </authorList>
    </citation>
    <scope>NUCLEOTIDE SEQUENCE [LARGE SCALE GENOMIC DNA]</scope>
</reference>
<evidence type="ECO:0000256" key="1">
    <source>
        <dbReference type="ARBA" id="ARBA00022448"/>
    </source>
</evidence>
<sequence>MDPAARRSLWDLILAEKKGRTILLTTHFMDEADVLGDRIAIMSGGKLQCSGTPFFLKKTVRNWIPVDL</sequence>
<dbReference type="Proteomes" id="UP000594454">
    <property type="component" value="Chromosome 5"/>
</dbReference>
<name>A0A7R8YYT0_HERIL</name>
<dbReference type="EMBL" id="LR899013">
    <property type="protein sequence ID" value="CAD7090834.1"/>
    <property type="molecule type" value="Genomic_DNA"/>
</dbReference>
<dbReference type="PANTHER" id="PTHR19229:SF36">
    <property type="entry name" value="ATP-BINDING CASSETTE SUB-FAMILY A MEMBER 2"/>
    <property type="match status" value="1"/>
</dbReference>
<dbReference type="GO" id="GO:0005319">
    <property type="term" value="F:lipid transporter activity"/>
    <property type="evidence" value="ECO:0007669"/>
    <property type="project" value="TreeGrafter"/>
</dbReference>
<dbReference type="InterPro" id="IPR026082">
    <property type="entry name" value="ABCA"/>
</dbReference>
<evidence type="ECO:0000256" key="2">
    <source>
        <dbReference type="ARBA" id="ARBA00022737"/>
    </source>
</evidence>
<dbReference type="PANTHER" id="PTHR19229">
    <property type="entry name" value="ATP-BINDING CASSETTE TRANSPORTER SUBFAMILY A ABCA"/>
    <property type="match status" value="1"/>
</dbReference>
<keyword evidence="4" id="KW-1185">Reference proteome</keyword>
<dbReference type="InParanoid" id="A0A7R8YYT0"/>
<protein>
    <submittedName>
        <fullName evidence="3">Uncharacterized protein</fullName>
    </submittedName>
</protein>
<keyword evidence="1" id="KW-0813">Transport</keyword>
<gene>
    <name evidence="3" type="ORF">HERILL_LOCUS13292</name>
</gene>
<dbReference type="GO" id="GO:0016020">
    <property type="term" value="C:membrane"/>
    <property type="evidence" value="ECO:0007669"/>
    <property type="project" value="InterPro"/>
</dbReference>
<accession>A0A7R8YYT0</accession>
<proteinExistence type="predicted"/>
<dbReference type="OrthoDB" id="6512918at2759"/>
<dbReference type="GO" id="GO:0140359">
    <property type="term" value="F:ABC-type transporter activity"/>
    <property type="evidence" value="ECO:0007669"/>
    <property type="project" value="InterPro"/>
</dbReference>
<dbReference type="SUPFAM" id="SSF52540">
    <property type="entry name" value="P-loop containing nucleoside triphosphate hydrolases"/>
    <property type="match status" value="1"/>
</dbReference>
<evidence type="ECO:0000313" key="3">
    <source>
        <dbReference type="EMBL" id="CAD7090834.1"/>
    </source>
</evidence>
<keyword evidence="2" id="KW-0677">Repeat</keyword>
<organism evidence="3 4">
    <name type="scientific">Hermetia illucens</name>
    <name type="common">Black soldier fly</name>
    <dbReference type="NCBI Taxonomy" id="343691"/>
    <lineage>
        <taxon>Eukaryota</taxon>
        <taxon>Metazoa</taxon>
        <taxon>Ecdysozoa</taxon>
        <taxon>Arthropoda</taxon>
        <taxon>Hexapoda</taxon>
        <taxon>Insecta</taxon>
        <taxon>Pterygota</taxon>
        <taxon>Neoptera</taxon>
        <taxon>Endopterygota</taxon>
        <taxon>Diptera</taxon>
        <taxon>Brachycera</taxon>
        <taxon>Stratiomyomorpha</taxon>
        <taxon>Stratiomyidae</taxon>
        <taxon>Hermetiinae</taxon>
        <taxon>Hermetia</taxon>
    </lineage>
</organism>
<dbReference type="InterPro" id="IPR027417">
    <property type="entry name" value="P-loop_NTPase"/>
</dbReference>